<evidence type="ECO:0000256" key="2">
    <source>
        <dbReference type="ARBA" id="ARBA00022837"/>
    </source>
</evidence>
<evidence type="ECO:0000313" key="4">
    <source>
        <dbReference type="EMBL" id="SAM07355.1"/>
    </source>
</evidence>
<dbReference type="STRING" id="4829.A0A168RT29"/>
<protein>
    <recommendedName>
        <fullName evidence="3">EF-hand domain-containing protein</fullName>
    </recommendedName>
</protein>
<dbReference type="PANTHER" id="PTHR23048:SF0">
    <property type="entry name" value="CALMODULIN LIKE 3"/>
    <property type="match status" value="1"/>
</dbReference>
<dbReference type="Gene3D" id="1.10.238.10">
    <property type="entry name" value="EF-hand"/>
    <property type="match status" value="1"/>
</dbReference>
<organism evidence="4">
    <name type="scientific">Absidia glauca</name>
    <name type="common">Pin mould</name>
    <dbReference type="NCBI Taxonomy" id="4829"/>
    <lineage>
        <taxon>Eukaryota</taxon>
        <taxon>Fungi</taxon>
        <taxon>Fungi incertae sedis</taxon>
        <taxon>Mucoromycota</taxon>
        <taxon>Mucoromycotina</taxon>
        <taxon>Mucoromycetes</taxon>
        <taxon>Mucorales</taxon>
        <taxon>Cunninghamellaceae</taxon>
        <taxon>Absidia</taxon>
    </lineage>
</organism>
<dbReference type="Proteomes" id="UP000078561">
    <property type="component" value="Unassembled WGS sequence"/>
</dbReference>
<dbReference type="Pfam" id="PF13499">
    <property type="entry name" value="EF-hand_7"/>
    <property type="match status" value="1"/>
</dbReference>
<dbReference type="InParanoid" id="A0A168RT29"/>
<dbReference type="InterPro" id="IPR018247">
    <property type="entry name" value="EF_Hand_1_Ca_BS"/>
</dbReference>
<keyword evidence="5" id="KW-1185">Reference proteome</keyword>
<evidence type="ECO:0000313" key="5">
    <source>
        <dbReference type="Proteomes" id="UP000078561"/>
    </source>
</evidence>
<gene>
    <name evidence="4" type="primary">ABSGL_12996.1 scaffold 13554</name>
</gene>
<dbReference type="PROSITE" id="PS50222">
    <property type="entry name" value="EF_HAND_2"/>
    <property type="match status" value="3"/>
</dbReference>
<dbReference type="SUPFAM" id="SSF47473">
    <property type="entry name" value="EF-hand"/>
    <property type="match status" value="1"/>
</dbReference>
<keyword evidence="2" id="KW-0106">Calcium</keyword>
<dbReference type="AlphaFoldDB" id="A0A168RT29"/>
<dbReference type="CDD" id="cd00051">
    <property type="entry name" value="EFh"/>
    <property type="match status" value="1"/>
</dbReference>
<dbReference type="InterPro" id="IPR002048">
    <property type="entry name" value="EF_hand_dom"/>
</dbReference>
<evidence type="ECO:0000256" key="1">
    <source>
        <dbReference type="ARBA" id="ARBA00022737"/>
    </source>
</evidence>
<dbReference type="InterPro" id="IPR050230">
    <property type="entry name" value="CALM/Myosin/TropC-like"/>
</dbReference>
<dbReference type="EMBL" id="LT554740">
    <property type="protein sequence ID" value="SAM07355.1"/>
    <property type="molecule type" value="Genomic_DNA"/>
</dbReference>
<dbReference type="PANTHER" id="PTHR23048">
    <property type="entry name" value="MYOSIN LIGHT CHAIN 1, 3"/>
    <property type="match status" value="1"/>
</dbReference>
<dbReference type="FunFam" id="1.10.238.10:FF:000001">
    <property type="entry name" value="Calmodulin 1"/>
    <property type="match status" value="1"/>
</dbReference>
<keyword evidence="1" id="KW-0677">Repeat</keyword>
<evidence type="ECO:0000259" key="3">
    <source>
        <dbReference type="PROSITE" id="PS50222"/>
    </source>
</evidence>
<dbReference type="GO" id="GO:0016460">
    <property type="term" value="C:myosin II complex"/>
    <property type="evidence" value="ECO:0007669"/>
    <property type="project" value="TreeGrafter"/>
</dbReference>
<proteinExistence type="predicted"/>
<name>A0A168RT29_ABSGL</name>
<dbReference type="OMA" id="MFIRAAD"/>
<dbReference type="GO" id="GO:0005509">
    <property type="term" value="F:calcium ion binding"/>
    <property type="evidence" value="ECO:0007669"/>
    <property type="project" value="InterPro"/>
</dbReference>
<sequence>MASSITDVEINQLRECYDSYTHGHGMNASTLAEIYRKAKVQVTQEELDRQIASASSKGNGKLDFDDFLAVMTRQYETNAEEGVSKVFTLLDADKDGLITSQDLERAIVEFGETVTPDELKEMIMSADVDGDGMINYEEFLKVMTPSKVNGQALVK</sequence>
<dbReference type="OrthoDB" id="26525at2759"/>
<feature type="domain" description="EF-hand" evidence="3">
    <location>
        <begin position="114"/>
        <end position="149"/>
    </location>
</feature>
<feature type="domain" description="EF-hand" evidence="3">
    <location>
        <begin position="42"/>
        <end position="77"/>
    </location>
</feature>
<accession>A0A168RT29</accession>
<dbReference type="SMART" id="SM00054">
    <property type="entry name" value="EFh"/>
    <property type="match status" value="3"/>
</dbReference>
<dbReference type="PROSITE" id="PS00018">
    <property type="entry name" value="EF_HAND_1"/>
    <property type="match status" value="2"/>
</dbReference>
<reference evidence="4" key="1">
    <citation type="submission" date="2016-04" db="EMBL/GenBank/DDBJ databases">
        <authorList>
            <person name="Evans L.H."/>
            <person name="Alamgir A."/>
            <person name="Owens N."/>
            <person name="Weber N.D."/>
            <person name="Virtaneva K."/>
            <person name="Barbian K."/>
            <person name="Babar A."/>
            <person name="Rosenke K."/>
        </authorList>
    </citation>
    <scope>NUCLEOTIDE SEQUENCE [LARGE SCALE GENOMIC DNA]</scope>
    <source>
        <strain evidence="4">CBS 101.48</strain>
    </source>
</reference>
<feature type="domain" description="EF-hand" evidence="3">
    <location>
        <begin position="78"/>
        <end position="113"/>
    </location>
</feature>
<dbReference type="InterPro" id="IPR011992">
    <property type="entry name" value="EF-hand-dom_pair"/>
</dbReference>